<dbReference type="Proteomes" id="UP000275180">
    <property type="component" value="Unassembled WGS sequence"/>
</dbReference>
<protein>
    <submittedName>
        <fullName evidence="2">DUF3164 family protein</fullName>
    </submittedName>
</protein>
<dbReference type="OrthoDB" id="7554786at2"/>
<gene>
    <name evidence="2" type="ORF">EBQ34_00470</name>
</gene>
<organism evidence="2 3">
    <name type="scientific">Vandammella animalimorsus</name>
    <dbReference type="NCBI Taxonomy" id="2029117"/>
    <lineage>
        <taxon>Bacteria</taxon>
        <taxon>Pseudomonadati</taxon>
        <taxon>Pseudomonadota</taxon>
        <taxon>Betaproteobacteria</taxon>
        <taxon>Burkholderiales</taxon>
        <taxon>Comamonadaceae</taxon>
        <taxon>Vandammella</taxon>
    </lineage>
</organism>
<evidence type="ECO:0000313" key="3">
    <source>
        <dbReference type="Proteomes" id="UP000275180"/>
    </source>
</evidence>
<dbReference type="RefSeq" id="WP_122243725.1">
    <property type="nucleotide sequence ID" value="NZ_RDQJ01000001.1"/>
</dbReference>
<name>A0A3M6RVN4_9BURK</name>
<evidence type="ECO:0000256" key="1">
    <source>
        <dbReference type="SAM" id="MobiDB-lite"/>
    </source>
</evidence>
<dbReference type="InterPro" id="IPR021505">
    <property type="entry name" value="Phage_B3_Orf6"/>
</dbReference>
<reference evidence="2 3" key="1">
    <citation type="submission" date="2018-10" db="EMBL/GenBank/DDBJ databases">
        <title>Comamonadaceae CDC group NO-1 genome sequencing and assembly.</title>
        <authorList>
            <person name="Bernier A.-M."/>
            <person name="Bernard K."/>
        </authorList>
    </citation>
    <scope>NUCLEOTIDE SEQUENCE [LARGE SCALE GENOMIC DNA]</scope>
    <source>
        <strain evidence="2 3">NML180582</strain>
    </source>
</reference>
<comment type="caution">
    <text evidence="2">The sequence shown here is derived from an EMBL/GenBank/DDBJ whole genome shotgun (WGS) entry which is preliminary data.</text>
</comment>
<dbReference type="EMBL" id="RDQJ01000001">
    <property type="protein sequence ID" value="RMX18871.1"/>
    <property type="molecule type" value="Genomic_DNA"/>
</dbReference>
<feature type="region of interest" description="Disordered" evidence="1">
    <location>
        <begin position="1"/>
        <end position="20"/>
    </location>
</feature>
<dbReference type="AlphaFoldDB" id="A0A3M6RVN4"/>
<accession>A0A3M6RVN4</accession>
<dbReference type="Pfam" id="PF11363">
    <property type="entry name" value="DUF3164"/>
    <property type="match status" value="1"/>
</dbReference>
<evidence type="ECO:0000313" key="2">
    <source>
        <dbReference type="EMBL" id="RMX18871.1"/>
    </source>
</evidence>
<sequence>MTELNKPAADGTPPGYLKNASGHLVPLEQVREQDLMRDEVARRLAERALKISQELASFKREALADIADLVRIAGERYDVRLGGKKGNVQITTYDGEFKVVRSVAERIAFSEEIEAAKEIINACIIRWSEGANDNIRALVDRAFRTDSKGQLKTAAVLELLRLEIDDAQWRLGMDALRDSIHSTGTATYVRVYRRQGAADNYVPVPLDLAAV</sequence>
<proteinExistence type="predicted"/>